<dbReference type="GO" id="GO:0005737">
    <property type="term" value="C:cytoplasm"/>
    <property type="evidence" value="ECO:0007669"/>
    <property type="project" value="UniProtKB-SubCell"/>
</dbReference>
<dbReference type="GO" id="GO:0004636">
    <property type="term" value="F:phosphoribosyl-ATP diphosphatase activity"/>
    <property type="evidence" value="ECO:0007669"/>
    <property type="project" value="UniProtKB-EC"/>
</dbReference>
<feature type="binding site" evidence="11">
    <location>
        <position position="93"/>
    </location>
    <ligand>
        <name>Zn(2+)</name>
        <dbReference type="ChEBI" id="CHEBI:29105"/>
        <note>ligand shared between dimeric partners</note>
    </ligand>
</feature>
<dbReference type="InterPro" id="IPR002496">
    <property type="entry name" value="PRib_AMP_CycHydrolase_dom"/>
</dbReference>
<evidence type="ECO:0000313" key="14">
    <source>
        <dbReference type="EMBL" id="POP50628.1"/>
    </source>
</evidence>
<feature type="binding site" evidence="11">
    <location>
        <position position="116"/>
    </location>
    <ligand>
        <name>Zn(2+)</name>
        <dbReference type="ChEBI" id="CHEBI:29105"/>
        <note>ligand shared between dimeric partners</note>
    </ligand>
</feature>
<dbReference type="UniPathway" id="UPA00031">
    <property type="reaction ID" value="UER00008"/>
</dbReference>
<evidence type="ECO:0000256" key="7">
    <source>
        <dbReference type="ARBA" id="ARBA00022490"/>
    </source>
</evidence>
<keyword evidence="8 11" id="KW-0028">Amino-acid biosynthesis</keyword>
<comment type="pathway">
    <text evidence="3 11">Amino-acid biosynthesis; L-histidine biosynthesis; L-histidine from 5-phospho-alpha-D-ribose 1-diphosphate: step 3/9.</text>
</comment>
<dbReference type="HAMAP" id="MF_01021">
    <property type="entry name" value="HisI"/>
    <property type="match status" value="1"/>
</dbReference>
<comment type="function">
    <text evidence="11">Catalyzes the hydrolysis of the adenine ring of phosphoribosyl-AMP.</text>
</comment>
<feature type="binding site" evidence="11">
    <location>
        <position position="109"/>
    </location>
    <ligand>
        <name>Zn(2+)</name>
        <dbReference type="ChEBI" id="CHEBI:29105"/>
        <note>ligand shared between dimeric partners</note>
    </ligand>
</feature>
<dbReference type="SUPFAM" id="SSF141734">
    <property type="entry name" value="HisI-like"/>
    <property type="match status" value="1"/>
</dbReference>
<protein>
    <recommendedName>
        <fullName evidence="11">Phosphoribosyl-AMP cyclohydrolase</fullName>
        <shortName evidence="11">PRA-CH</shortName>
        <ecNumber evidence="11">3.5.4.19</ecNumber>
    </recommendedName>
</protein>
<comment type="similarity">
    <text evidence="6">In the N-terminal section; belongs to the PRA-CH family.</text>
</comment>
<comment type="similarity">
    <text evidence="11">Belongs to the PRA-CH family.</text>
</comment>
<dbReference type="NCBIfam" id="NF000768">
    <property type="entry name" value="PRK00051.1"/>
    <property type="match status" value="1"/>
</dbReference>
<evidence type="ECO:0000256" key="11">
    <source>
        <dbReference type="HAMAP-Rule" id="MF_01021"/>
    </source>
</evidence>
<dbReference type="RefSeq" id="WP_103674090.1">
    <property type="nucleotide sequence ID" value="NZ_PQGD01000001.1"/>
</dbReference>
<evidence type="ECO:0000313" key="15">
    <source>
        <dbReference type="Proteomes" id="UP000237073"/>
    </source>
</evidence>
<comment type="cofactor">
    <cofactor evidence="11">
        <name>Zn(2+)</name>
        <dbReference type="ChEBI" id="CHEBI:29105"/>
    </cofactor>
    <text evidence="11">Binds 1 zinc ion per subunit.</text>
</comment>
<comment type="subcellular location">
    <subcellularLocation>
        <location evidence="11">Cytoplasm</location>
    </subcellularLocation>
</comment>
<proteinExistence type="inferred from homology"/>
<feature type="binding site" evidence="11">
    <location>
        <position position="94"/>
    </location>
    <ligand>
        <name>Mg(2+)</name>
        <dbReference type="ChEBI" id="CHEBI:18420"/>
    </ligand>
</feature>
<evidence type="ECO:0000256" key="9">
    <source>
        <dbReference type="ARBA" id="ARBA00022801"/>
    </source>
</evidence>
<dbReference type="AlphaFoldDB" id="A0A2P5GVN7"/>
<keyword evidence="11" id="KW-0862">Zinc</keyword>
<evidence type="ECO:0000256" key="10">
    <source>
        <dbReference type="ARBA" id="ARBA00023102"/>
    </source>
</evidence>
<keyword evidence="15" id="KW-1185">Reference proteome</keyword>
<feature type="binding site" evidence="11">
    <location>
        <position position="92"/>
    </location>
    <ligand>
        <name>Mg(2+)</name>
        <dbReference type="ChEBI" id="CHEBI:18420"/>
    </ligand>
</feature>
<evidence type="ECO:0000256" key="6">
    <source>
        <dbReference type="ARBA" id="ARBA00008299"/>
    </source>
</evidence>
<dbReference type="InterPro" id="IPR026660">
    <property type="entry name" value="PRA-CH"/>
</dbReference>
<accession>A0A2P5GVN7</accession>
<keyword evidence="7 11" id="KW-0963">Cytoplasm</keyword>
<comment type="cofactor">
    <cofactor evidence="11">
        <name>Mg(2+)</name>
        <dbReference type="ChEBI" id="CHEBI:18420"/>
    </cofactor>
    <text evidence="11">Binds 1 Mg(2+) ion per subunit.</text>
</comment>
<dbReference type="GO" id="GO:0008270">
    <property type="term" value="F:zinc ion binding"/>
    <property type="evidence" value="ECO:0007669"/>
    <property type="project" value="UniProtKB-UniRule"/>
</dbReference>
<gene>
    <name evidence="11" type="primary">hisI</name>
    <name evidence="14" type="ORF">CHU32_00230</name>
    <name evidence="13" type="ORF">CHU33_00230</name>
</gene>
<evidence type="ECO:0000256" key="1">
    <source>
        <dbReference type="ARBA" id="ARBA00000024"/>
    </source>
</evidence>
<evidence type="ECO:0000259" key="12">
    <source>
        <dbReference type="Pfam" id="PF01502"/>
    </source>
</evidence>
<organism evidence="14 16">
    <name type="scientific">Superficieibacter electus</name>
    <dbReference type="NCBI Taxonomy" id="2022662"/>
    <lineage>
        <taxon>Bacteria</taxon>
        <taxon>Pseudomonadati</taxon>
        <taxon>Pseudomonadota</taxon>
        <taxon>Gammaproteobacteria</taxon>
        <taxon>Enterobacterales</taxon>
        <taxon>Enterobacteriaceae</taxon>
        <taxon>Superficieibacter</taxon>
    </lineage>
</organism>
<evidence type="ECO:0000313" key="16">
    <source>
        <dbReference type="Proteomes" id="UP000247005"/>
    </source>
</evidence>
<dbReference type="EC" id="3.5.4.19" evidence="11"/>
<comment type="similarity">
    <text evidence="5">In the C-terminal section; belongs to the PRA-PH family.</text>
</comment>
<comment type="pathway">
    <text evidence="4">Amino-acid biosynthesis; L-histidine biosynthesis; L-histidine from 5-phospho-alpha-D-ribose 1-diphosphate: step 2/9.</text>
</comment>
<dbReference type="Pfam" id="PF01502">
    <property type="entry name" value="PRA-CH"/>
    <property type="match status" value="1"/>
</dbReference>
<dbReference type="GO" id="GO:0004635">
    <property type="term" value="F:phosphoribosyl-AMP cyclohydrolase activity"/>
    <property type="evidence" value="ECO:0007669"/>
    <property type="project" value="UniProtKB-UniRule"/>
</dbReference>
<dbReference type="EMBL" id="PQGE01000001">
    <property type="protein sequence ID" value="POP47617.1"/>
    <property type="molecule type" value="Genomic_DNA"/>
</dbReference>
<dbReference type="FunFam" id="3.10.20.810:FF:000001">
    <property type="entry name" value="Histidine biosynthesis bifunctional protein HisIE"/>
    <property type="match status" value="1"/>
</dbReference>
<evidence type="ECO:0000256" key="4">
    <source>
        <dbReference type="ARBA" id="ARBA00005204"/>
    </source>
</evidence>
<feature type="binding site" evidence="11">
    <location>
        <position position="96"/>
    </location>
    <ligand>
        <name>Mg(2+)</name>
        <dbReference type="ChEBI" id="CHEBI:18420"/>
    </ligand>
</feature>
<comment type="subunit">
    <text evidence="11">Homodimer.</text>
</comment>
<comment type="catalytic activity">
    <reaction evidence="2">
        <text>1-(5-phospho-beta-D-ribosyl)-ATP + H2O = 1-(5-phospho-beta-D-ribosyl)-5'-AMP + diphosphate + H(+)</text>
        <dbReference type="Rhea" id="RHEA:22828"/>
        <dbReference type="ChEBI" id="CHEBI:15377"/>
        <dbReference type="ChEBI" id="CHEBI:15378"/>
        <dbReference type="ChEBI" id="CHEBI:33019"/>
        <dbReference type="ChEBI" id="CHEBI:59457"/>
        <dbReference type="ChEBI" id="CHEBI:73183"/>
        <dbReference type="EC" id="3.6.1.31"/>
    </reaction>
</comment>
<dbReference type="InterPro" id="IPR038019">
    <property type="entry name" value="PRib_AMP_CycHydrolase_sf"/>
</dbReference>
<name>A0A2P5GVN7_9ENTR</name>
<dbReference type="GO" id="GO:0000105">
    <property type="term" value="P:L-histidine biosynthetic process"/>
    <property type="evidence" value="ECO:0007669"/>
    <property type="project" value="UniProtKB-UniRule"/>
</dbReference>
<evidence type="ECO:0000313" key="13">
    <source>
        <dbReference type="EMBL" id="POP47617.1"/>
    </source>
</evidence>
<keyword evidence="9 11" id="KW-0378">Hydrolase</keyword>
<comment type="caution">
    <text evidence="14">The sequence shown here is derived from an EMBL/GenBank/DDBJ whole genome shotgun (WGS) entry which is preliminary data.</text>
</comment>
<dbReference type="Proteomes" id="UP000247005">
    <property type="component" value="Unassembled WGS sequence"/>
</dbReference>
<evidence type="ECO:0000256" key="5">
    <source>
        <dbReference type="ARBA" id="ARBA00007731"/>
    </source>
</evidence>
<sequence length="139" mass="15538">MFDRLEKANAGQFFPLDQIMPVIPWGNTRLIAAVAQQYNTGEVLMLAWMSRQALEETIATGFACYWSRSRQTLWRKGATSGCRQKIHDIRLDCDGDALLLLVDQTGGACHTGRRSCFYNAIRGKEIVVLTNPGKPTSET</sequence>
<reference evidence="15 16" key="1">
    <citation type="submission" date="2018-01" db="EMBL/GenBank/DDBJ databases">
        <title>Superficieibacter electus gen. nov., sp. nov., an extended-spectrum beta-lactamase possessing member of the Enterobacteriaceae family, isolated from intensive care unit surfaces.</title>
        <authorList>
            <person name="Potter R.F."/>
            <person name="D'Souza A.W."/>
        </authorList>
    </citation>
    <scope>NUCLEOTIDE SEQUENCE [LARGE SCALE GENOMIC DNA]</scope>
    <source>
        <strain evidence="14 16">BP-1</strain>
        <strain evidence="13 15">BP-2</strain>
    </source>
</reference>
<dbReference type="Proteomes" id="UP000237073">
    <property type="component" value="Unassembled WGS sequence"/>
</dbReference>
<evidence type="ECO:0000256" key="8">
    <source>
        <dbReference type="ARBA" id="ARBA00022605"/>
    </source>
</evidence>
<dbReference type="OrthoDB" id="9795769at2"/>
<feature type="domain" description="Phosphoribosyl-AMP cyclohydrolase" evidence="12">
    <location>
        <begin position="45"/>
        <end position="118"/>
    </location>
</feature>
<keyword evidence="11" id="KW-0460">Magnesium</keyword>
<dbReference type="GO" id="GO:0000287">
    <property type="term" value="F:magnesium ion binding"/>
    <property type="evidence" value="ECO:0007669"/>
    <property type="project" value="UniProtKB-UniRule"/>
</dbReference>
<keyword evidence="10 11" id="KW-0368">Histidine biosynthesis</keyword>
<keyword evidence="11" id="KW-0479">Metal-binding</keyword>
<dbReference type="Gene3D" id="4.10.80.70">
    <property type="match status" value="1"/>
</dbReference>
<evidence type="ECO:0000256" key="2">
    <source>
        <dbReference type="ARBA" id="ARBA00001460"/>
    </source>
</evidence>
<dbReference type="Gene3D" id="3.10.20.810">
    <property type="entry name" value="Phosphoribosyl-AMP cyclohydrolase"/>
    <property type="match status" value="1"/>
</dbReference>
<dbReference type="PANTHER" id="PTHR42945">
    <property type="entry name" value="HISTIDINE BIOSYNTHESIS BIFUNCTIONAL PROTEIN"/>
    <property type="match status" value="1"/>
</dbReference>
<dbReference type="PANTHER" id="PTHR42945:SF1">
    <property type="entry name" value="HISTIDINE BIOSYNTHESIS BIFUNCTIONAL PROTEIN HIS7"/>
    <property type="match status" value="1"/>
</dbReference>
<comment type="catalytic activity">
    <reaction evidence="1 11">
        <text>1-(5-phospho-beta-D-ribosyl)-5'-AMP + H2O = 1-(5-phospho-beta-D-ribosyl)-5-[(5-phospho-beta-D-ribosylamino)methylideneamino]imidazole-4-carboxamide</text>
        <dbReference type="Rhea" id="RHEA:20049"/>
        <dbReference type="ChEBI" id="CHEBI:15377"/>
        <dbReference type="ChEBI" id="CHEBI:58435"/>
        <dbReference type="ChEBI" id="CHEBI:59457"/>
        <dbReference type="EC" id="3.5.4.19"/>
    </reaction>
</comment>
<dbReference type="EMBL" id="PQGD01000001">
    <property type="protein sequence ID" value="POP50628.1"/>
    <property type="molecule type" value="Genomic_DNA"/>
</dbReference>
<evidence type="ECO:0000256" key="3">
    <source>
        <dbReference type="ARBA" id="ARBA00005169"/>
    </source>
</evidence>